<dbReference type="Gene3D" id="3.50.50.60">
    <property type="entry name" value="FAD/NAD(P)-binding domain"/>
    <property type="match status" value="1"/>
</dbReference>
<dbReference type="InterPro" id="IPR036188">
    <property type="entry name" value="FAD/NAD-bd_sf"/>
</dbReference>
<evidence type="ECO:0000313" key="7">
    <source>
        <dbReference type="EMBL" id="KAK7447004.1"/>
    </source>
</evidence>
<organism evidence="7 8">
    <name type="scientific">Marasmiellus scandens</name>
    <dbReference type="NCBI Taxonomy" id="2682957"/>
    <lineage>
        <taxon>Eukaryota</taxon>
        <taxon>Fungi</taxon>
        <taxon>Dikarya</taxon>
        <taxon>Basidiomycota</taxon>
        <taxon>Agaricomycotina</taxon>
        <taxon>Agaricomycetes</taxon>
        <taxon>Agaricomycetidae</taxon>
        <taxon>Agaricales</taxon>
        <taxon>Marasmiineae</taxon>
        <taxon>Omphalotaceae</taxon>
        <taxon>Marasmiellus</taxon>
    </lineage>
</organism>
<protein>
    <recommendedName>
        <fullName evidence="6">FAD-binding domain-containing protein</fullName>
    </recommendedName>
</protein>
<dbReference type="SUPFAM" id="SSF51905">
    <property type="entry name" value="FAD/NAD(P)-binding domain"/>
    <property type="match status" value="1"/>
</dbReference>
<name>A0ABR1J4B1_9AGAR</name>
<feature type="domain" description="FAD-binding" evidence="6">
    <location>
        <begin position="7"/>
        <end position="346"/>
    </location>
</feature>
<reference evidence="7 8" key="1">
    <citation type="submission" date="2024-01" db="EMBL/GenBank/DDBJ databases">
        <title>A draft genome for the cacao thread blight pathogen Marasmiellus scandens.</title>
        <authorList>
            <person name="Baruah I.K."/>
            <person name="Leung J."/>
            <person name="Bukari Y."/>
            <person name="Amoako-Attah I."/>
            <person name="Meinhardt L.W."/>
            <person name="Bailey B.A."/>
            <person name="Cohen S.P."/>
        </authorList>
    </citation>
    <scope>NUCLEOTIDE SEQUENCE [LARGE SCALE GENOMIC DNA]</scope>
    <source>
        <strain evidence="7 8">GH-19</strain>
    </source>
</reference>
<dbReference type="Pfam" id="PF01494">
    <property type="entry name" value="FAD_binding_3"/>
    <property type="match status" value="1"/>
</dbReference>
<evidence type="ECO:0000256" key="5">
    <source>
        <dbReference type="ARBA" id="ARBA00049364"/>
    </source>
</evidence>
<keyword evidence="2" id="KW-0285">Flavoprotein</keyword>
<evidence type="ECO:0000313" key="8">
    <source>
        <dbReference type="Proteomes" id="UP001498398"/>
    </source>
</evidence>
<comment type="similarity">
    <text evidence="1">Belongs to the flavin-dependent halogenase family.</text>
</comment>
<gene>
    <name evidence="7" type="ORF">VKT23_014217</name>
</gene>
<comment type="catalytic activity">
    <reaction evidence="5">
        <text>melleolide F + FADH2 + chloride + O2 = 6'-chloromelleolide F + FAD + 2 H2O + H(+)</text>
        <dbReference type="Rhea" id="RHEA:67160"/>
        <dbReference type="ChEBI" id="CHEBI:15377"/>
        <dbReference type="ChEBI" id="CHEBI:15378"/>
        <dbReference type="ChEBI" id="CHEBI:15379"/>
        <dbReference type="ChEBI" id="CHEBI:17996"/>
        <dbReference type="ChEBI" id="CHEBI:57692"/>
        <dbReference type="ChEBI" id="CHEBI:58307"/>
        <dbReference type="ChEBI" id="CHEBI:167712"/>
        <dbReference type="ChEBI" id="CHEBI:167713"/>
    </reaction>
    <physiologicalReaction direction="left-to-right" evidence="5">
        <dbReference type="Rhea" id="RHEA:67161"/>
    </physiologicalReaction>
</comment>
<dbReference type="Proteomes" id="UP001498398">
    <property type="component" value="Unassembled WGS sequence"/>
</dbReference>
<dbReference type="InterPro" id="IPR002938">
    <property type="entry name" value="FAD-bd"/>
</dbReference>
<accession>A0ABR1J4B1</accession>
<dbReference type="PANTHER" id="PTHR43747">
    <property type="entry name" value="FAD-BINDING PROTEIN"/>
    <property type="match status" value="1"/>
</dbReference>
<proteinExistence type="inferred from homology"/>
<evidence type="ECO:0000256" key="2">
    <source>
        <dbReference type="ARBA" id="ARBA00022630"/>
    </source>
</evidence>
<dbReference type="PRINTS" id="PR00420">
    <property type="entry name" value="RNGMNOXGNASE"/>
</dbReference>
<keyword evidence="3" id="KW-0274">FAD</keyword>
<dbReference type="EMBL" id="JBANRG010000042">
    <property type="protein sequence ID" value="KAK7447004.1"/>
    <property type="molecule type" value="Genomic_DNA"/>
</dbReference>
<evidence type="ECO:0000256" key="3">
    <source>
        <dbReference type="ARBA" id="ARBA00022827"/>
    </source>
</evidence>
<keyword evidence="4" id="KW-0560">Oxidoreductase</keyword>
<sequence>MSSPPNQTQVLIIGGGPAGSYTATLLSKAGFDVVVLEATKFPRYQIGESMLPSLRSFLRIIGAEDKVMKHGFAVKRGAAVKFNQWMDEGYTDFIGYHPHNSSWNVLRSELDDILLKHAQESGASVFEEHKVLEIHFSKDNQSRPVSATYVGPAGEGKIAFDFLVDASGRSGIMSTRYLKNRIMNNSLQNLACWGYWKNVQIYKPNTTRHNAPWFESLTDESGWAWFLPLRDGLTSVGIVMDKNISIEKRKSNDGVLRDHYLSQLKLVPSLQTLLEGASLVDYGVNTVRSVTDFSYAASTYAGDHFRLAGDASAFIDPFFSTGVHLAFLTGLSAALSICASIRGRKSEKEAIEFHNQKVGTAYTRFLLVVSAAYKQIRAQKVPILCEPGETNFDRAFQMMEPIIWGAVDMGYRRPTEEGGSKTSHFIMNVFSSTDLENYKAIGAHLTGGDLFGPETFVLAPEQVGLSAEELFAQY</sequence>
<keyword evidence="8" id="KW-1185">Reference proteome</keyword>
<dbReference type="PANTHER" id="PTHR43747:SF5">
    <property type="entry name" value="FAD-BINDING DOMAIN-CONTAINING PROTEIN"/>
    <property type="match status" value="1"/>
</dbReference>
<evidence type="ECO:0000256" key="4">
    <source>
        <dbReference type="ARBA" id="ARBA00023002"/>
    </source>
</evidence>
<evidence type="ECO:0000259" key="6">
    <source>
        <dbReference type="Pfam" id="PF01494"/>
    </source>
</evidence>
<comment type="caution">
    <text evidence="7">The sequence shown here is derived from an EMBL/GenBank/DDBJ whole genome shotgun (WGS) entry which is preliminary data.</text>
</comment>
<evidence type="ECO:0000256" key="1">
    <source>
        <dbReference type="ARBA" id="ARBA00005706"/>
    </source>
</evidence>
<dbReference type="InterPro" id="IPR050816">
    <property type="entry name" value="Flavin-dep_Halogenase_NPB"/>
</dbReference>